<comment type="caution">
    <text evidence="2">The sequence shown here is derived from an EMBL/GenBank/DDBJ whole genome shotgun (WGS) entry which is preliminary data.</text>
</comment>
<organism evidence="2 3">
    <name type="scientific">Trichocladium antarcticum</name>
    <dbReference type="NCBI Taxonomy" id="1450529"/>
    <lineage>
        <taxon>Eukaryota</taxon>
        <taxon>Fungi</taxon>
        <taxon>Dikarya</taxon>
        <taxon>Ascomycota</taxon>
        <taxon>Pezizomycotina</taxon>
        <taxon>Sordariomycetes</taxon>
        <taxon>Sordariomycetidae</taxon>
        <taxon>Sordariales</taxon>
        <taxon>Chaetomiaceae</taxon>
        <taxon>Trichocladium</taxon>
    </lineage>
</organism>
<proteinExistence type="predicted"/>
<dbReference type="Proteomes" id="UP001304895">
    <property type="component" value="Unassembled WGS sequence"/>
</dbReference>
<accession>A0AAN6ZAK0</accession>
<feature type="region of interest" description="Disordered" evidence="1">
    <location>
        <begin position="1"/>
        <end position="25"/>
    </location>
</feature>
<dbReference type="EMBL" id="MU853421">
    <property type="protein sequence ID" value="KAK4131945.1"/>
    <property type="molecule type" value="Genomic_DNA"/>
</dbReference>
<feature type="compositionally biased region" description="Low complexity" evidence="1">
    <location>
        <begin position="16"/>
        <end position="25"/>
    </location>
</feature>
<evidence type="ECO:0000313" key="2">
    <source>
        <dbReference type="EMBL" id="KAK4131945.1"/>
    </source>
</evidence>
<keyword evidence="3" id="KW-1185">Reference proteome</keyword>
<reference evidence="2" key="1">
    <citation type="journal article" date="2023" name="Mol. Phylogenet. Evol.">
        <title>Genome-scale phylogeny and comparative genomics of the fungal order Sordariales.</title>
        <authorList>
            <person name="Hensen N."/>
            <person name="Bonometti L."/>
            <person name="Westerberg I."/>
            <person name="Brannstrom I.O."/>
            <person name="Guillou S."/>
            <person name="Cros-Aarteil S."/>
            <person name="Calhoun S."/>
            <person name="Haridas S."/>
            <person name="Kuo A."/>
            <person name="Mondo S."/>
            <person name="Pangilinan J."/>
            <person name="Riley R."/>
            <person name="LaButti K."/>
            <person name="Andreopoulos B."/>
            <person name="Lipzen A."/>
            <person name="Chen C."/>
            <person name="Yan M."/>
            <person name="Daum C."/>
            <person name="Ng V."/>
            <person name="Clum A."/>
            <person name="Steindorff A."/>
            <person name="Ohm R.A."/>
            <person name="Martin F."/>
            <person name="Silar P."/>
            <person name="Natvig D.O."/>
            <person name="Lalanne C."/>
            <person name="Gautier V."/>
            <person name="Ament-Velasquez S.L."/>
            <person name="Kruys A."/>
            <person name="Hutchinson M.I."/>
            <person name="Powell A.J."/>
            <person name="Barry K."/>
            <person name="Miller A.N."/>
            <person name="Grigoriev I.V."/>
            <person name="Debuchy R."/>
            <person name="Gladieux P."/>
            <person name="Hiltunen Thoren M."/>
            <person name="Johannesson H."/>
        </authorList>
    </citation>
    <scope>NUCLEOTIDE SEQUENCE</scope>
    <source>
        <strain evidence="2">CBS 123565</strain>
    </source>
</reference>
<protein>
    <submittedName>
        <fullName evidence="2">Uncharacterized protein</fullName>
    </submittedName>
</protein>
<name>A0AAN6ZAK0_9PEZI</name>
<dbReference type="AlphaFoldDB" id="A0AAN6ZAK0"/>
<reference evidence="2" key="2">
    <citation type="submission" date="2023-05" db="EMBL/GenBank/DDBJ databases">
        <authorList>
            <consortium name="Lawrence Berkeley National Laboratory"/>
            <person name="Steindorff A."/>
            <person name="Hensen N."/>
            <person name="Bonometti L."/>
            <person name="Westerberg I."/>
            <person name="Brannstrom I.O."/>
            <person name="Guillou S."/>
            <person name="Cros-Aarteil S."/>
            <person name="Calhoun S."/>
            <person name="Haridas S."/>
            <person name="Kuo A."/>
            <person name="Mondo S."/>
            <person name="Pangilinan J."/>
            <person name="Riley R."/>
            <person name="Labutti K."/>
            <person name="Andreopoulos B."/>
            <person name="Lipzen A."/>
            <person name="Chen C."/>
            <person name="Yanf M."/>
            <person name="Daum C."/>
            <person name="Ng V."/>
            <person name="Clum A."/>
            <person name="Ohm R."/>
            <person name="Martin F."/>
            <person name="Silar P."/>
            <person name="Natvig D."/>
            <person name="Lalanne C."/>
            <person name="Gautier V."/>
            <person name="Ament-Velasquez S.L."/>
            <person name="Kruys A."/>
            <person name="Hutchinson M.I."/>
            <person name="Powell A.J."/>
            <person name="Barry K."/>
            <person name="Miller A.N."/>
            <person name="Grigoriev I.V."/>
            <person name="Debuchy R."/>
            <person name="Gladieux P."/>
            <person name="Thoren M.H."/>
            <person name="Johannesson H."/>
        </authorList>
    </citation>
    <scope>NUCLEOTIDE SEQUENCE</scope>
    <source>
        <strain evidence="2">CBS 123565</strain>
    </source>
</reference>
<gene>
    <name evidence="2" type="ORF">BT67DRAFT_139362</name>
</gene>
<sequence>MPQTAKKLTLSRKQRSSSWSSLRAPTRTWTSNGSLLDTLLQTAAGTQRQTGPFLPCGITWGLTVVRAEGKSLVRPTGAGINNPGFCTRPFPALVPGRGVCAPSRLLPVLRRPCPVAAGPCCGALRSAMPRLPGPCRPFGAKSDDPRMRFQVLLPLLPVLSHCDIRRTYLLSPVPSPLAHWNFCFDTILLPPIARSSIIH</sequence>
<evidence type="ECO:0000256" key="1">
    <source>
        <dbReference type="SAM" id="MobiDB-lite"/>
    </source>
</evidence>
<evidence type="ECO:0000313" key="3">
    <source>
        <dbReference type="Proteomes" id="UP001304895"/>
    </source>
</evidence>